<evidence type="ECO:0000313" key="2">
    <source>
        <dbReference type="Proteomes" id="UP001612415"/>
    </source>
</evidence>
<protein>
    <submittedName>
        <fullName evidence="1">Uncharacterized protein</fullName>
    </submittedName>
</protein>
<dbReference type="RefSeq" id="WP_398659819.1">
    <property type="nucleotide sequence ID" value="NZ_JBITDC010000014.1"/>
</dbReference>
<reference evidence="1 2" key="1">
    <citation type="submission" date="2024-10" db="EMBL/GenBank/DDBJ databases">
        <title>The Natural Products Discovery Center: Release of the First 8490 Sequenced Strains for Exploring Actinobacteria Biosynthetic Diversity.</title>
        <authorList>
            <person name="Kalkreuter E."/>
            <person name="Kautsar S.A."/>
            <person name="Yang D."/>
            <person name="Bader C.D."/>
            <person name="Teijaro C.N."/>
            <person name="Fluegel L."/>
            <person name="Davis C.M."/>
            <person name="Simpson J.R."/>
            <person name="Lauterbach L."/>
            <person name="Steele A.D."/>
            <person name="Gui C."/>
            <person name="Meng S."/>
            <person name="Li G."/>
            <person name="Viehrig K."/>
            <person name="Ye F."/>
            <person name="Su P."/>
            <person name="Kiefer A.F."/>
            <person name="Nichols A."/>
            <person name="Cepeda A.J."/>
            <person name="Yan W."/>
            <person name="Fan B."/>
            <person name="Jiang Y."/>
            <person name="Adhikari A."/>
            <person name="Zheng C.-J."/>
            <person name="Schuster L."/>
            <person name="Cowan T.M."/>
            <person name="Smanski M.J."/>
            <person name="Chevrette M.G."/>
            <person name="De Carvalho L.P.S."/>
            <person name="Shen B."/>
        </authorList>
    </citation>
    <scope>NUCLEOTIDE SEQUENCE [LARGE SCALE GENOMIC DNA]</scope>
    <source>
        <strain evidence="1 2">NPDC051599</strain>
    </source>
</reference>
<accession>A0ABW7YAC9</accession>
<gene>
    <name evidence="1" type="ORF">ACIA8P_32695</name>
</gene>
<dbReference type="EMBL" id="JBITDC010000014">
    <property type="protein sequence ID" value="MFI5679341.1"/>
    <property type="molecule type" value="Genomic_DNA"/>
</dbReference>
<organism evidence="1 2">
    <name type="scientific">Streptomyces cellulosae</name>
    <dbReference type="NCBI Taxonomy" id="1968"/>
    <lineage>
        <taxon>Bacteria</taxon>
        <taxon>Bacillati</taxon>
        <taxon>Actinomycetota</taxon>
        <taxon>Actinomycetes</taxon>
        <taxon>Kitasatosporales</taxon>
        <taxon>Streptomycetaceae</taxon>
        <taxon>Streptomyces</taxon>
    </lineage>
</organism>
<comment type="caution">
    <text evidence="1">The sequence shown here is derived from an EMBL/GenBank/DDBJ whole genome shotgun (WGS) entry which is preliminary data.</text>
</comment>
<proteinExistence type="predicted"/>
<keyword evidence="2" id="KW-1185">Reference proteome</keyword>
<name>A0ABW7YAC9_STRCE</name>
<sequence>MTPLSVSKGPWEPSAAVAGLLYRDFDGLPADPDDVISEGLDGGYQERSEELRKVLRDTGEDRAGRFLACVALTRWADEAGYEAVVQAARSPESVPWRGASYDRFHGQDDTFGLLADAVGNSDDMIEERGTRTERTRAARALLAIADRVQFDRRIGALLRPDLVVVGFTEIQSTVDRGIARLATEQLPYDLGVQLALMTAAVHRDDAAWALDAARRLIAVKPGERALRELREAIPEIQETYRCRQT</sequence>
<dbReference type="Proteomes" id="UP001612415">
    <property type="component" value="Unassembled WGS sequence"/>
</dbReference>
<evidence type="ECO:0000313" key="1">
    <source>
        <dbReference type="EMBL" id="MFI5679341.1"/>
    </source>
</evidence>